<organism evidence="2 3">
    <name type="scientific">Sutcliffiella rhizosphaerae</name>
    <dbReference type="NCBI Taxonomy" id="2880967"/>
    <lineage>
        <taxon>Bacteria</taxon>
        <taxon>Bacillati</taxon>
        <taxon>Bacillota</taxon>
        <taxon>Bacilli</taxon>
        <taxon>Bacillales</taxon>
        <taxon>Bacillaceae</taxon>
        <taxon>Sutcliffiella</taxon>
    </lineage>
</organism>
<evidence type="ECO:0000259" key="1">
    <source>
        <dbReference type="Pfam" id="PF26353"/>
    </source>
</evidence>
<reference evidence="2 3" key="1">
    <citation type="submission" date="2021-10" db="EMBL/GenBank/DDBJ databases">
        <authorList>
            <person name="Criscuolo A."/>
        </authorList>
    </citation>
    <scope>NUCLEOTIDE SEQUENCE [LARGE SCALE GENOMIC DNA]</scope>
    <source>
        <strain evidence="3">CIP 111883</strain>
    </source>
</reference>
<accession>A0ABN8A5E6</accession>
<dbReference type="Proteomes" id="UP000789833">
    <property type="component" value="Unassembled WGS sequence"/>
</dbReference>
<gene>
    <name evidence="2" type="ORF">BACCIP111883_01087</name>
</gene>
<dbReference type="EMBL" id="CAKJTJ010000004">
    <property type="protein sequence ID" value="CAG9620319.1"/>
    <property type="molecule type" value="Genomic_DNA"/>
</dbReference>
<proteinExistence type="predicted"/>
<evidence type="ECO:0000313" key="2">
    <source>
        <dbReference type="EMBL" id="CAG9620319.1"/>
    </source>
</evidence>
<name>A0ABN8A5E6_9BACI</name>
<evidence type="ECO:0000313" key="3">
    <source>
        <dbReference type="Proteomes" id="UP000789833"/>
    </source>
</evidence>
<dbReference type="PROSITE" id="PS51257">
    <property type="entry name" value="PROKAR_LIPOPROTEIN"/>
    <property type="match status" value="1"/>
</dbReference>
<dbReference type="RefSeq" id="WP_230500254.1">
    <property type="nucleotide sequence ID" value="NZ_CAKJTJ010000004.1"/>
</dbReference>
<feature type="domain" description="YhfM-like" evidence="1">
    <location>
        <begin position="51"/>
        <end position="138"/>
    </location>
</feature>
<sequence length="140" mass="15906">MRFIRVISFIGIILASLLLGCQSKQVNELRAHEITSVSISESAGFSNFNTEFFITYEDENSLAFFEQLFTHAKKEQGVADMADPEYDMEVLYSNGDRHTYYLWAGSPGNQSVLMQLKDTHTIYTTSTEQTLQLLEMLDGN</sequence>
<protein>
    <recommendedName>
        <fullName evidence="1">YhfM-like domain-containing protein</fullName>
    </recommendedName>
</protein>
<dbReference type="Pfam" id="PF26353">
    <property type="entry name" value="YhfM"/>
    <property type="match status" value="1"/>
</dbReference>
<dbReference type="InterPro" id="IPR058780">
    <property type="entry name" value="YhfM-like_dom"/>
</dbReference>
<keyword evidence="3" id="KW-1185">Reference proteome</keyword>
<comment type="caution">
    <text evidence="2">The sequence shown here is derived from an EMBL/GenBank/DDBJ whole genome shotgun (WGS) entry which is preliminary data.</text>
</comment>